<comment type="caution">
    <text evidence="1">The sequence shown here is derived from an EMBL/GenBank/DDBJ whole genome shotgun (WGS) entry which is preliminary data.</text>
</comment>
<dbReference type="PROSITE" id="PS01229">
    <property type="entry name" value="COF_2"/>
    <property type="match status" value="1"/>
</dbReference>
<dbReference type="PANTHER" id="PTHR10000">
    <property type="entry name" value="PHOSPHOSERINE PHOSPHATASE"/>
    <property type="match status" value="1"/>
</dbReference>
<keyword evidence="2" id="KW-1185">Reference proteome</keyword>
<gene>
    <name evidence="1" type="ORF">MiSe_39050</name>
</gene>
<dbReference type="RefSeq" id="WP_226584160.1">
    <property type="nucleotide sequence ID" value="NZ_BLAY01000059.1"/>
</dbReference>
<dbReference type="Gene3D" id="3.40.50.1000">
    <property type="entry name" value="HAD superfamily/HAD-like"/>
    <property type="match status" value="1"/>
</dbReference>
<dbReference type="PANTHER" id="PTHR10000:SF8">
    <property type="entry name" value="HAD SUPERFAMILY HYDROLASE-LIKE, TYPE 3"/>
    <property type="match status" value="1"/>
</dbReference>
<sequence length="293" mass="31955">MQKASVAHLAAASRQEAIAANDIQLLVLDIDGTIAGESNQIRPPVLQAIEAARAKGVRVAIATGRMYRSALRFHQAIASDLPLCAYQGALIKDPATQNVLRHLPVSRQLASQLLDYFEQSELRNLLSVHFYINDQLYVRELTEETKLYAQRSNIEPIAVGDLRNALGEEPTKVLALSDDSDLIARLHGSLQQQYTPAELYLTTSVATFFEAANPLVNKGTAVRYLAEEILGLQPSNVMTVGDNFNDVEMLAYAGIGVAMGNAPEKVQHFADWVAPSVEQDGVAAAIEEFILSQ</sequence>
<dbReference type="EMBL" id="BLAY01000059">
    <property type="protein sequence ID" value="GET39141.1"/>
    <property type="molecule type" value="Genomic_DNA"/>
</dbReference>
<dbReference type="InterPro" id="IPR036412">
    <property type="entry name" value="HAD-like_sf"/>
</dbReference>
<dbReference type="AlphaFoldDB" id="A0AAV3XCK6"/>
<dbReference type="Pfam" id="PF08282">
    <property type="entry name" value="Hydrolase_3"/>
    <property type="match status" value="1"/>
</dbReference>
<dbReference type="Proteomes" id="UP001050975">
    <property type="component" value="Unassembled WGS sequence"/>
</dbReference>
<dbReference type="InterPro" id="IPR000150">
    <property type="entry name" value="Cof"/>
</dbReference>
<evidence type="ECO:0000313" key="1">
    <source>
        <dbReference type="EMBL" id="GET39141.1"/>
    </source>
</evidence>
<dbReference type="GO" id="GO:0005829">
    <property type="term" value="C:cytosol"/>
    <property type="evidence" value="ECO:0007669"/>
    <property type="project" value="TreeGrafter"/>
</dbReference>
<dbReference type="SFLD" id="SFLDS00003">
    <property type="entry name" value="Haloacid_Dehalogenase"/>
    <property type="match status" value="1"/>
</dbReference>
<dbReference type="CDD" id="cd07516">
    <property type="entry name" value="HAD_Pase"/>
    <property type="match status" value="1"/>
</dbReference>
<evidence type="ECO:0000313" key="2">
    <source>
        <dbReference type="Proteomes" id="UP001050975"/>
    </source>
</evidence>
<proteinExistence type="predicted"/>
<dbReference type="SFLD" id="SFLDG01140">
    <property type="entry name" value="C2.B:_Phosphomannomutase_and_P"/>
    <property type="match status" value="1"/>
</dbReference>
<dbReference type="Gene3D" id="3.30.1240.10">
    <property type="match status" value="1"/>
</dbReference>
<dbReference type="SUPFAM" id="SSF56784">
    <property type="entry name" value="HAD-like"/>
    <property type="match status" value="1"/>
</dbReference>
<reference evidence="1" key="1">
    <citation type="submission" date="2019-10" db="EMBL/GenBank/DDBJ databases">
        <title>Draft genome sequece of Microseira wollei NIES-4236.</title>
        <authorList>
            <person name="Yamaguchi H."/>
            <person name="Suzuki S."/>
            <person name="Kawachi M."/>
        </authorList>
    </citation>
    <scope>NUCLEOTIDE SEQUENCE</scope>
    <source>
        <strain evidence="1">NIES-4236</strain>
    </source>
</reference>
<dbReference type="GO" id="GO:0000287">
    <property type="term" value="F:magnesium ion binding"/>
    <property type="evidence" value="ECO:0007669"/>
    <property type="project" value="TreeGrafter"/>
</dbReference>
<name>A0AAV3XCK6_9CYAN</name>
<accession>A0AAV3XCK6</accession>
<dbReference type="NCBIfam" id="TIGR00099">
    <property type="entry name" value="Cof-subfamily"/>
    <property type="match status" value="1"/>
</dbReference>
<dbReference type="InterPro" id="IPR023214">
    <property type="entry name" value="HAD_sf"/>
</dbReference>
<keyword evidence="1" id="KW-0378">Hydrolase</keyword>
<organism evidence="1 2">
    <name type="scientific">Microseira wollei NIES-4236</name>
    <dbReference type="NCBI Taxonomy" id="2530354"/>
    <lineage>
        <taxon>Bacteria</taxon>
        <taxon>Bacillati</taxon>
        <taxon>Cyanobacteriota</taxon>
        <taxon>Cyanophyceae</taxon>
        <taxon>Oscillatoriophycideae</taxon>
        <taxon>Aerosakkonematales</taxon>
        <taxon>Aerosakkonemataceae</taxon>
        <taxon>Microseira</taxon>
    </lineage>
</organism>
<dbReference type="InterPro" id="IPR006379">
    <property type="entry name" value="HAD-SF_hydro_IIB"/>
</dbReference>
<dbReference type="GO" id="GO:0016791">
    <property type="term" value="F:phosphatase activity"/>
    <property type="evidence" value="ECO:0007669"/>
    <property type="project" value="UniProtKB-ARBA"/>
</dbReference>
<dbReference type="NCBIfam" id="TIGR01484">
    <property type="entry name" value="HAD-SF-IIB"/>
    <property type="match status" value="1"/>
</dbReference>
<protein>
    <submittedName>
        <fullName evidence="1">Cof-like hydrolase</fullName>
    </submittedName>
</protein>